<evidence type="ECO:0000313" key="1">
    <source>
        <dbReference type="EMBL" id="KAJ0099173.1"/>
    </source>
</evidence>
<evidence type="ECO:0000313" key="2">
    <source>
        <dbReference type="Proteomes" id="UP001164250"/>
    </source>
</evidence>
<protein>
    <submittedName>
        <fullName evidence="1">Uncharacterized protein</fullName>
    </submittedName>
</protein>
<gene>
    <name evidence="1" type="ORF">Patl1_20734</name>
</gene>
<keyword evidence="2" id="KW-1185">Reference proteome</keyword>
<proteinExistence type="predicted"/>
<name>A0ACC1BJZ0_9ROSI</name>
<sequence>MQPWDRSAVEISISDSTFHRWLHDIPSSGDEIVSRDGVANGKATACSRQFKKLLLLFGMDGDFAPMVELVKLRKKYDFLLVLDDAHGTFVCGKSGEGVAEEFNCESDVDICIGTLSKAAGCHGGFIACRQFQEPGPFCSVKNRKQNNSLTFCFFAQM</sequence>
<reference evidence="2" key="1">
    <citation type="journal article" date="2023" name="G3 (Bethesda)">
        <title>Genome assembly and association tests identify interacting loci associated with vigor, precocity, and sex in interspecific pistachio rootstocks.</title>
        <authorList>
            <person name="Palmer W."/>
            <person name="Jacygrad E."/>
            <person name="Sagayaradj S."/>
            <person name="Cavanaugh K."/>
            <person name="Han R."/>
            <person name="Bertier L."/>
            <person name="Beede B."/>
            <person name="Kafkas S."/>
            <person name="Golino D."/>
            <person name="Preece J."/>
            <person name="Michelmore R."/>
        </authorList>
    </citation>
    <scope>NUCLEOTIDE SEQUENCE [LARGE SCALE GENOMIC DNA]</scope>
</reference>
<comment type="caution">
    <text evidence="1">The sequence shown here is derived from an EMBL/GenBank/DDBJ whole genome shotgun (WGS) entry which is preliminary data.</text>
</comment>
<dbReference type="Proteomes" id="UP001164250">
    <property type="component" value="Chromosome 4"/>
</dbReference>
<organism evidence="1 2">
    <name type="scientific">Pistacia atlantica</name>
    <dbReference type="NCBI Taxonomy" id="434234"/>
    <lineage>
        <taxon>Eukaryota</taxon>
        <taxon>Viridiplantae</taxon>
        <taxon>Streptophyta</taxon>
        <taxon>Embryophyta</taxon>
        <taxon>Tracheophyta</taxon>
        <taxon>Spermatophyta</taxon>
        <taxon>Magnoliopsida</taxon>
        <taxon>eudicotyledons</taxon>
        <taxon>Gunneridae</taxon>
        <taxon>Pentapetalae</taxon>
        <taxon>rosids</taxon>
        <taxon>malvids</taxon>
        <taxon>Sapindales</taxon>
        <taxon>Anacardiaceae</taxon>
        <taxon>Pistacia</taxon>
    </lineage>
</organism>
<dbReference type="EMBL" id="CM047900">
    <property type="protein sequence ID" value="KAJ0099173.1"/>
    <property type="molecule type" value="Genomic_DNA"/>
</dbReference>
<accession>A0ACC1BJZ0</accession>